<feature type="domain" description="TraG P-loop" evidence="1">
    <location>
        <begin position="374"/>
        <end position="668"/>
    </location>
</feature>
<dbReference type="InterPro" id="IPR027417">
    <property type="entry name" value="P-loop_NTPase"/>
</dbReference>
<evidence type="ECO:0000259" key="1">
    <source>
        <dbReference type="Pfam" id="PF19044"/>
    </source>
</evidence>
<gene>
    <name evidence="2" type="ORF">FA727_19890</name>
</gene>
<dbReference type="SUPFAM" id="SSF52540">
    <property type="entry name" value="P-loop containing nucleoside triphosphate hydrolases"/>
    <property type="match status" value="1"/>
</dbReference>
<dbReference type="OrthoDB" id="9804380at2"/>
<protein>
    <recommendedName>
        <fullName evidence="1">TraG P-loop domain-containing protein</fullName>
    </recommendedName>
</protein>
<dbReference type="Proteomes" id="UP000307756">
    <property type="component" value="Unassembled WGS sequence"/>
</dbReference>
<dbReference type="PANTHER" id="PTHR30121:SF6">
    <property type="entry name" value="SLR6007 PROTEIN"/>
    <property type="match status" value="1"/>
</dbReference>
<dbReference type="InterPro" id="IPR051162">
    <property type="entry name" value="T4SS_component"/>
</dbReference>
<dbReference type="EMBL" id="SWBM01000006">
    <property type="protein sequence ID" value="TKC15147.1"/>
    <property type="molecule type" value="Genomic_DNA"/>
</dbReference>
<dbReference type="Gene3D" id="1.10.8.730">
    <property type="match status" value="1"/>
</dbReference>
<dbReference type="InterPro" id="IPR043964">
    <property type="entry name" value="P-loop_TraG"/>
</dbReference>
<dbReference type="Pfam" id="PF19044">
    <property type="entry name" value="P-loop_TraG"/>
    <property type="match status" value="1"/>
</dbReference>
<evidence type="ECO:0000313" key="2">
    <source>
        <dbReference type="EMBL" id="TKC15147.1"/>
    </source>
</evidence>
<sequence length="717" mass="81152">MLFSKFKNRKKLNETQDMELNDIKQNVDKNSKNDVVKRETYMEKIALEGFTIPVDVRDRGYQIEQRAGNEYPFRSYLMHLGNTSLSTGELDTLYRAGALNINFHLSKLTKSQAVNKYKRAVTDEGARALQAEKAGNDLEAKEAYKAREKADQLLQEISDGYNDGFLGTMVVTLFGENDKTLDNMGMLIQDSVLHNEHSLRPLYDRQRSGWLSSLPLSPNSLQSTVDKRFLDRTAIVAASPFYSSKIPFSGGVPLGENLHNRNMEFLNVFAPYLENYSSIIAGASGSGKSFSNKYISSSQVLLGYRIFSIDPDGENGPICVLMGGKEVEVREGGDNTINPCALTEEEIETTLPNGKRVSKVIVPIGSKIGRLVSFYNKLLQGMNTQEKEEIKKAIMDVITEWGITDDPESLYEKEKRPVRVNGQIVYKKQRKPEFTLSDIYKQLLKNTTKGYDLEKLSYEEIIEPDAARLLKVLRGYLRDRPDGVIFDGQTQFGGEKIDNLLDDIPWVNFNIKAIEGSDIYDTVFYVLTVLGWEYFIKRPSLRKYRKRLKIEEAWKMKHIVGAMLFVEELARRSRKYNAGVDIITQDLKPFLDDPNGQAVVKQATSALFLRIGAMNAQEKLELQSIFNLSEGELEIICRKPSESENDQTKGEGIVRVGGSSAYIKVNVSDEMRGFIDTDPEYLMQNGLMPTLEENEVPMEIEIIDEEEEVTEQEGVSV</sequence>
<keyword evidence="3" id="KW-1185">Reference proteome</keyword>
<name>A0A4U1D1V9_9BACI</name>
<accession>A0A4U1D1V9</accession>
<dbReference type="RefSeq" id="WP_136833241.1">
    <property type="nucleotide sequence ID" value="NZ_SWBM01000006.1"/>
</dbReference>
<dbReference type="AlphaFoldDB" id="A0A4U1D1V9"/>
<comment type="caution">
    <text evidence="2">The sequence shown here is derived from an EMBL/GenBank/DDBJ whole genome shotgun (WGS) entry which is preliminary data.</text>
</comment>
<dbReference type="PANTHER" id="PTHR30121">
    <property type="entry name" value="UNCHARACTERIZED PROTEIN YJGR-RELATED"/>
    <property type="match status" value="1"/>
</dbReference>
<organism evidence="2 3">
    <name type="scientific">Robertmurraya kyonggiensis</name>
    <dbReference type="NCBI Taxonomy" id="1037680"/>
    <lineage>
        <taxon>Bacteria</taxon>
        <taxon>Bacillati</taxon>
        <taxon>Bacillota</taxon>
        <taxon>Bacilli</taxon>
        <taxon>Bacillales</taxon>
        <taxon>Bacillaceae</taxon>
        <taxon>Robertmurraya</taxon>
    </lineage>
</organism>
<proteinExistence type="predicted"/>
<dbReference type="Gene3D" id="3.40.50.300">
    <property type="entry name" value="P-loop containing nucleotide triphosphate hydrolases"/>
    <property type="match status" value="1"/>
</dbReference>
<evidence type="ECO:0000313" key="3">
    <source>
        <dbReference type="Proteomes" id="UP000307756"/>
    </source>
</evidence>
<reference evidence="2 3" key="1">
    <citation type="journal article" date="2011" name="J. Microbiol.">
        <title>Bacillus kyonggiensis sp. nov., isolated from soil of a lettuce field.</title>
        <authorList>
            <person name="Dong K."/>
            <person name="Lee S."/>
        </authorList>
    </citation>
    <scope>NUCLEOTIDE SEQUENCE [LARGE SCALE GENOMIC DNA]</scope>
    <source>
        <strain evidence="2 3">NB22</strain>
    </source>
</reference>